<organism evidence="1 2">
    <name type="scientific">Desulfonema magnum</name>
    <dbReference type="NCBI Taxonomy" id="45655"/>
    <lineage>
        <taxon>Bacteria</taxon>
        <taxon>Pseudomonadati</taxon>
        <taxon>Thermodesulfobacteriota</taxon>
        <taxon>Desulfobacteria</taxon>
        <taxon>Desulfobacterales</taxon>
        <taxon>Desulfococcaceae</taxon>
        <taxon>Desulfonema</taxon>
    </lineage>
</organism>
<dbReference type="EMBL" id="CP061800">
    <property type="protein sequence ID" value="QTA88781.1"/>
    <property type="molecule type" value="Genomic_DNA"/>
</dbReference>
<dbReference type="RefSeq" id="WP_207683387.1">
    <property type="nucleotide sequence ID" value="NZ_CP061800.1"/>
</dbReference>
<protein>
    <submittedName>
        <fullName evidence="1">Uncharacterized protein</fullName>
    </submittedName>
</protein>
<gene>
    <name evidence="1" type="ORF">dnm_048280</name>
</gene>
<evidence type="ECO:0000313" key="2">
    <source>
        <dbReference type="Proteomes" id="UP000663722"/>
    </source>
</evidence>
<evidence type="ECO:0000313" key="1">
    <source>
        <dbReference type="EMBL" id="QTA88781.1"/>
    </source>
</evidence>
<reference evidence="1" key="1">
    <citation type="journal article" date="2021" name="Microb. Physiol.">
        <title>Proteogenomic Insights into the Physiology of Marine, Sulfate-Reducing, Filamentous Desulfonema limicola and Desulfonema magnum.</title>
        <authorList>
            <person name="Schnaars V."/>
            <person name="Wohlbrand L."/>
            <person name="Scheve S."/>
            <person name="Hinrichs C."/>
            <person name="Reinhardt R."/>
            <person name="Rabus R."/>
        </authorList>
    </citation>
    <scope>NUCLEOTIDE SEQUENCE</scope>
    <source>
        <strain evidence="1">4be13</strain>
    </source>
</reference>
<name>A0A975GP96_9BACT</name>
<accession>A0A975GP96</accession>
<sequence>MRPLKPEHGTVFEIFFCKKGWLAMFGEVLCCQMEYPGCSLVLTFCLTTEKGRSRVPSVCRNSRKSGFRDWTQESEKLIFP</sequence>
<keyword evidence="2" id="KW-1185">Reference proteome</keyword>
<dbReference type="AlphaFoldDB" id="A0A975GP96"/>
<dbReference type="KEGG" id="dmm:dnm_048280"/>
<dbReference type="Proteomes" id="UP000663722">
    <property type="component" value="Chromosome"/>
</dbReference>
<proteinExistence type="predicted"/>